<protein>
    <recommendedName>
        <fullName evidence="3">F-box domain-containing protein</fullName>
    </recommendedName>
</protein>
<proteinExistence type="predicted"/>
<evidence type="ECO:0008006" key="3">
    <source>
        <dbReference type="Google" id="ProtNLM"/>
    </source>
</evidence>
<dbReference type="SUPFAM" id="SSF81383">
    <property type="entry name" value="F-box domain"/>
    <property type="match status" value="1"/>
</dbReference>
<accession>A0AAD9ZBI8</accession>
<dbReference type="EMBL" id="JASNWA010000006">
    <property type="protein sequence ID" value="KAK3175176.1"/>
    <property type="molecule type" value="Genomic_DNA"/>
</dbReference>
<sequence>MAQLSLSDLAPELLLHVYKCLNNIKDIVALARTSHQFNKIWKSNTASISNAVLSRTIECFHDALKLVRVQQNQRKSDPDHAMLKRNLLLLSNATLANKTYPKIAEDLSQLRDVGMDTDTRDLTQAFYRIWTIATTSTQPELLRPSLRQSKPAKLMDMFEVASWREYELALERLLCSLQKKRAPIIDEDSVYVTEQQWRTVADEIQNVLQEGIRP</sequence>
<name>A0AAD9ZBI8_9LECA</name>
<organism evidence="1 2">
    <name type="scientific">Lepraria neglecta</name>
    <dbReference type="NCBI Taxonomy" id="209136"/>
    <lineage>
        <taxon>Eukaryota</taxon>
        <taxon>Fungi</taxon>
        <taxon>Dikarya</taxon>
        <taxon>Ascomycota</taxon>
        <taxon>Pezizomycotina</taxon>
        <taxon>Lecanoromycetes</taxon>
        <taxon>OSLEUM clade</taxon>
        <taxon>Lecanoromycetidae</taxon>
        <taxon>Lecanorales</taxon>
        <taxon>Lecanorineae</taxon>
        <taxon>Stereocaulaceae</taxon>
        <taxon>Lepraria</taxon>
    </lineage>
</organism>
<reference evidence="1" key="1">
    <citation type="submission" date="2022-11" db="EMBL/GenBank/DDBJ databases">
        <title>Chromosomal genome sequence assembly and mating type (MAT) locus characterization of the leprose asexual lichenized fungus Lepraria neglecta (Nyl.) Erichsen.</title>
        <authorList>
            <person name="Allen J.L."/>
            <person name="Pfeffer B."/>
        </authorList>
    </citation>
    <scope>NUCLEOTIDE SEQUENCE</scope>
    <source>
        <strain evidence="1">Allen 5258</strain>
    </source>
</reference>
<comment type="caution">
    <text evidence="1">The sequence shown here is derived from an EMBL/GenBank/DDBJ whole genome shotgun (WGS) entry which is preliminary data.</text>
</comment>
<keyword evidence="2" id="KW-1185">Reference proteome</keyword>
<dbReference type="Proteomes" id="UP001276659">
    <property type="component" value="Unassembled WGS sequence"/>
</dbReference>
<dbReference type="CDD" id="cd09917">
    <property type="entry name" value="F-box_SF"/>
    <property type="match status" value="1"/>
</dbReference>
<dbReference type="InterPro" id="IPR036047">
    <property type="entry name" value="F-box-like_dom_sf"/>
</dbReference>
<gene>
    <name evidence="1" type="ORF">OEA41_002422</name>
</gene>
<evidence type="ECO:0000313" key="2">
    <source>
        <dbReference type="Proteomes" id="UP001276659"/>
    </source>
</evidence>
<evidence type="ECO:0000313" key="1">
    <source>
        <dbReference type="EMBL" id="KAK3175176.1"/>
    </source>
</evidence>
<dbReference type="AlphaFoldDB" id="A0AAD9ZBI8"/>